<feature type="coiled-coil region" evidence="1">
    <location>
        <begin position="44"/>
        <end position="106"/>
    </location>
</feature>
<evidence type="ECO:0000313" key="3">
    <source>
        <dbReference type="EMBL" id="CAF0875359.1"/>
    </source>
</evidence>
<organism evidence="3 4">
    <name type="scientific">Brachionus calyciflorus</name>
    <dbReference type="NCBI Taxonomy" id="104777"/>
    <lineage>
        <taxon>Eukaryota</taxon>
        <taxon>Metazoa</taxon>
        <taxon>Spiralia</taxon>
        <taxon>Gnathifera</taxon>
        <taxon>Rotifera</taxon>
        <taxon>Eurotatoria</taxon>
        <taxon>Monogononta</taxon>
        <taxon>Pseudotrocha</taxon>
        <taxon>Ploima</taxon>
        <taxon>Brachionidae</taxon>
        <taxon>Brachionus</taxon>
    </lineage>
</organism>
<evidence type="ECO:0000313" key="4">
    <source>
        <dbReference type="Proteomes" id="UP000663879"/>
    </source>
</evidence>
<keyword evidence="4" id="KW-1185">Reference proteome</keyword>
<gene>
    <name evidence="3" type="ORF">OXX778_LOCUS10143</name>
</gene>
<proteinExistence type="predicted"/>
<dbReference type="Gene3D" id="2.60.40.1260">
    <property type="entry name" value="Lamin Tail domain"/>
    <property type="match status" value="1"/>
</dbReference>
<comment type="caution">
    <text evidence="3">The sequence shown here is derived from an EMBL/GenBank/DDBJ whole genome shotgun (WGS) entry which is preliminary data.</text>
</comment>
<keyword evidence="1" id="KW-0175">Coiled coil</keyword>
<accession>A0A813XMH1</accession>
<dbReference type="AlphaFoldDB" id="A0A813XMH1"/>
<dbReference type="PROSITE" id="PS51841">
    <property type="entry name" value="LTD"/>
    <property type="match status" value="1"/>
</dbReference>
<reference evidence="3" key="1">
    <citation type="submission" date="2021-02" db="EMBL/GenBank/DDBJ databases">
        <authorList>
            <person name="Nowell W R."/>
        </authorList>
    </citation>
    <scope>NUCLEOTIDE SEQUENCE</scope>
    <source>
        <strain evidence="3">Ploen Becks lab</strain>
    </source>
</reference>
<dbReference type="Gene3D" id="1.20.5.490">
    <property type="entry name" value="Single helix bin"/>
    <property type="match status" value="1"/>
</dbReference>
<feature type="domain" description="LTD" evidence="2">
    <location>
        <begin position="151"/>
        <end position="299"/>
    </location>
</feature>
<dbReference type="Pfam" id="PF00932">
    <property type="entry name" value="LTD"/>
    <property type="match status" value="1"/>
</dbReference>
<dbReference type="InterPro" id="IPR001322">
    <property type="entry name" value="Lamin_tail_dom"/>
</dbReference>
<dbReference type="EMBL" id="CAJNOC010001569">
    <property type="protein sequence ID" value="CAF0875359.1"/>
    <property type="molecule type" value="Genomic_DNA"/>
</dbReference>
<dbReference type="Proteomes" id="UP000663879">
    <property type="component" value="Unassembled WGS sequence"/>
</dbReference>
<evidence type="ECO:0000256" key="1">
    <source>
        <dbReference type="SAM" id="Coils"/>
    </source>
</evidence>
<evidence type="ECO:0000259" key="2">
    <source>
        <dbReference type="PROSITE" id="PS51841"/>
    </source>
</evidence>
<dbReference type="SUPFAM" id="SSF74853">
    <property type="entry name" value="Lamin A/C globular tail domain"/>
    <property type="match status" value="1"/>
</dbReference>
<sequence length="299" mass="35335">MSQSAPTEILEPKMESSLNNDELEYLRDKVEALSEIIKIKDLDCDEARSTVIKYLEANVNLEKELIQIKFEYNQLIDELNQKEQLIERLETQITQKDLEIQDLKSENQVKKTKIGCDLKHSFSKKSLSKKIKNLWNDNLIEKESPIFLKKETNDFKAQKENEFFTELDIVEHNFEKKYVRILNLTNRVLSLGGFQFISYLNGYEITRYKFHKSVSLKPSSYLTLWSKYSDFKKHYPPSDFVMDQDQMNNENLDELTLKMPSVNHLIVDVLLDQNYNEVAMSEFILKPKDIFEEQDEYSV</sequence>
<protein>
    <recommendedName>
        <fullName evidence="2">LTD domain-containing protein</fullName>
    </recommendedName>
</protein>
<dbReference type="InterPro" id="IPR036415">
    <property type="entry name" value="Lamin_tail_dom_sf"/>
</dbReference>
<name>A0A813XMH1_9BILA</name>
<dbReference type="OrthoDB" id="102442at2759"/>